<evidence type="ECO:0000313" key="2">
    <source>
        <dbReference type="EMBL" id="KAG6958577.1"/>
    </source>
</evidence>
<feature type="domain" description="DDE-1" evidence="1">
    <location>
        <begin position="215"/>
        <end position="332"/>
    </location>
</feature>
<dbReference type="VEuPathDB" id="FungiDB:PC110_g8850"/>
<dbReference type="GO" id="GO:0003676">
    <property type="term" value="F:nucleic acid binding"/>
    <property type="evidence" value="ECO:0007669"/>
    <property type="project" value="InterPro"/>
</dbReference>
<evidence type="ECO:0000259" key="1">
    <source>
        <dbReference type="Pfam" id="PF03184"/>
    </source>
</evidence>
<organism evidence="2 3">
    <name type="scientific">Phytophthora cactorum</name>
    <dbReference type="NCBI Taxonomy" id="29920"/>
    <lineage>
        <taxon>Eukaryota</taxon>
        <taxon>Sar</taxon>
        <taxon>Stramenopiles</taxon>
        <taxon>Oomycota</taxon>
        <taxon>Peronosporomycetes</taxon>
        <taxon>Peronosporales</taxon>
        <taxon>Peronosporaceae</taxon>
        <taxon>Phytophthora</taxon>
    </lineage>
</organism>
<protein>
    <recommendedName>
        <fullName evidence="1">DDE-1 domain-containing protein</fullName>
    </recommendedName>
</protein>
<evidence type="ECO:0000313" key="3">
    <source>
        <dbReference type="Proteomes" id="UP000688947"/>
    </source>
</evidence>
<proteinExistence type="predicted"/>
<dbReference type="OrthoDB" id="111624at2759"/>
<dbReference type="EMBL" id="JAENGZ010000480">
    <property type="protein sequence ID" value="KAG6958577.1"/>
    <property type="molecule type" value="Genomic_DNA"/>
</dbReference>
<name>A0A8T1UA20_9STRA</name>
<dbReference type="AlphaFoldDB" id="A0A8T1UA20"/>
<comment type="caution">
    <text evidence="2">The sequence shown here is derived from an EMBL/GenBank/DDBJ whole genome shotgun (WGS) entry which is preliminary data.</text>
</comment>
<reference evidence="2" key="1">
    <citation type="submission" date="2021-01" db="EMBL/GenBank/DDBJ databases">
        <title>Phytophthora aleatoria, a newly-described species from Pinus radiata is distinct from Phytophthora cactorum isolates based on comparative genomics.</title>
        <authorList>
            <person name="Mcdougal R."/>
            <person name="Panda P."/>
            <person name="Williams N."/>
            <person name="Studholme D.J."/>
        </authorList>
    </citation>
    <scope>NUCLEOTIDE SEQUENCE</scope>
    <source>
        <strain evidence="2">NZFS 3830</strain>
    </source>
</reference>
<sequence>MVKTEAQRGGKLLFPKTVDKFPSVFKSATRRANIAKATDWWRKWEGYLDAARGTTVVSGRRAHGRVRVNRKSATSRGRYTSTWVTWLYPVLLDEFDRLQKAGLKFDTPLLCPLVLKQFSVPSDPYTASSVDSQGSLITTKVTTRLDENAVENVNETHFVIDFDDGKTLGFVAKKQVKYADAVSGGQGMTMVVRISSGASGYIHPPMMIFTNADRCYPIRGVRGDVDGVCYRIGPKGWMDKALDREYLKEPRAICADPRGRPNTVFLDNCSGHLKEEESQEELQRLNARLIYLPANATDLCQPADSLVIAKIKDVWARMWNNKKIELIEDKEGQTRYEKTAATMES</sequence>
<dbReference type="Pfam" id="PF03184">
    <property type="entry name" value="DDE_1"/>
    <property type="match status" value="1"/>
</dbReference>
<accession>A0A8T1UA20</accession>
<dbReference type="Proteomes" id="UP000688947">
    <property type="component" value="Unassembled WGS sequence"/>
</dbReference>
<gene>
    <name evidence="2" type="ORF">JG687_00009305</name>
</gene>
<dbReference type="InterPro" id="IPR004875">
    <property type="entry name" value="DDE_SF_endonuclease_dom"/>
</dbReference>